<evidence type="ECO:0000256" key="3">
    <source>
        <dbReference type="RuleBase" id="RU363013"/>
    </source>
</evidence>
<dbReference type="RefSeq" id="WP_033178483.1">
    <property type="nucleotide sequence ID" value="NZ_CP030140.1"/>
</dbReference>
<accession>A0A2Z4NCZ5</accession>
<dbReference type="Pfam" id="PF00121">
    <property type="entry name" value="TIM"/>
    <property type="match status" value="1"/>
</dbReference>
<dbReference type="Proteomes" id="UP000250218">
    <property type="component" value="Chromosome"/>
</dbReference>
<comment type="pathway">
    <text evidence="3">Carbohydrate degradation; glycolysis; D-glyceraldehyde 3-phosphate from glycerone phosphate: step 1/1.</text>
</comment>
<evidence type="ECO:0000313" key="5">
    <source>
        <dbReference type="Proteomes" id="UP000250218"/>
    </source>
</evidence>
<comment type="subunit">
    <text evidence="3">Homodimer.</text>
</comment>
<dbReference type="InterPro" id="IPR013785">
    <property type="entry name" value="Aldolase_TIM"/>
</dbReference>
<dbReference type="GO" id="GO:0006094">
    <property type="term" value="P:gluconeogenesis"/>
    <property type="evidence" value="ECO:0007669"/>
    <property type="project" value="UniProtKB-UniPathway"/>
</dbReference>
<dbReference type="GO" id="GO:0006096">
    <property type="term" value="P:glycolytic process"/>
    <property type="evidence" value="ECO:0007669"/>
    <property type="project" value="UniProtKB-UniPathway"/>
</dbReference>
<dbReference type="PANTHER" id="PTHR21139">
    <property type="entry name" value="TRIOSEPHOSPHATE ISOMERASE"/>
    <property type="match status" value="1"/>
</dbReference>
<evidence type="ECO:0000256" key="2">
    <source>
        <dbReference type="ARBA" id="ARBA00023235"/>
    </source>
</evidence>
<dbReference type="PANTHER" id="PTHR21139:SF42">
    <property type="entry name" value="TRIOSEPHOSPHATE ISOMERASE"/>
    <property type="match status" value="1"/>
</dbReference>
<dbReference type="AlphaFoldDB" id="A0A2Z4NCZ5"/>
<dbReference type="InterPro" id="IPR000652">
    <property type="entry name" value="Triosephosphate_isomerase"/>
</dbReference>
<dbReference type="PROSITE" id="PS51440">
    <property type="entry name" value="TIM_2"/>
    <property type="match status" value="1"/>
</dbReference>
<dbReference type="Gene3D" id="3.20.20.70">
    <property type="entry name" value="Aldolase class I"/>
    <property type="match status" value="1"/>
</dbReference>
<sequence>MKFLIGNLKMNLSYFETQNYLNETENLIKKENLKNTKIGQAVSHDSMSLILNHQNRNFLFGAQNIFHLERGAYTGEVSIRTAKELNLDFVLIGHSERRMMFNETDELINQKIITLEGTNVRPVLCVGEDLATFEAKKTYEFIENQLKKCLKNITDFGNLIISYEPIYCIGNGIIPEICHIEHVIQKIKEMTHFSVPVLYGGSVSLKNIKELIKIGNCDGFLVGGAALNPTNFIEMAKILDTK</sequence>
<dbReference type="SUPFAM" id="SSF51351">
    <property type="entry name" value="Triosephosphate isomerase (TIM)"/>
    <property type="match status" value="1"/>
</dbReference>
<keyword evidence="2 3" id="KW-0413">Isomerase</keyword>
<comment type="similarity">
    <text evidence="1 3">Belongs to the triosephosphate isomerase family.</text>
</comment>
<evidence type="ECO:0000313" key="4">
    <source>
        <dbReference type="EMBL" id="AWX69438.1"/>
    </source>
</evidence>
<dbReference type="InterPro" id="IPR035990">
    <property type="entry name" value="TIM_sf"/>
</dbReference>
<keyword evidence="3" id="KW-0963">Cytoplasm</keyword>
<keyword evidence="5" id="KW-1185">Reference proteome</keyword>
<evidence type="ECO:0000256" key="1">
    <source>
        <dbReference type="ARBA" id="ARBA00007422"/>
    </source>
</evidence>
<dbReference type="EC" id="5.3.1.1" evidence="3"/>
<reference evidence="5" key="1">
    <citation type="submission" date="2018-06" db="EMBL/GenBank/DDBJ databases">
        <title>Complete genome sequences of Mycoplasma anatis, M. anseris and M. cloacale type strains.</title>
        <authorList>
            <person name="Grozner D."/>
            <person name="Forro B."/>
            <person name="Sulyok K.M."/>
            <person name="Marton S."/>
            <person name="Kreizinger Z."/>
            <person name="Banyai K."/>
            <person name="Gyuranecz M."/>
        </authorList>
    </citation>
    <scope>NUCLEOTIDE SEQUENCE [LARGE SCALE GENOMIC DNA]</scope>
    <source>
        <strain evidence="5">ATCC 49234</strain>
    </source>
</reference>
<dbReference type="CDD" id="cd00311">
    <property type="entry name" value="TIM"/>
    <property type="match status" value="1"/>
</dbReference>
<comment type="catalytic activity">
    <reaction evidence="3">
        <text>D-glyceraldehyde 3-phosphate = dihydroxyacetone phosphate</text>
        <dbReference type="Rhea" id="RHEA:18585"/>
        <dbReference type="ChEBI" id="CHEBI:57642"/>
        <dbReference type="ChEBI" id="CHEBI:59776"/>
        <dbReference type="EC" id="5.3.1.1"/>
    </reaction>
</comment>
<proteinExistence type="inferred from homology"/>
<comment type="subcellular location">
    <subcellularLocation>
        <location evidence="3">Cytoplasm</location>
    </subcellularLocation>
</comment>
<dbReference type="UniPathway" id="UPA00109">
    <property type="reaction ID" value="UER00189"/>
</dbReference>
<organism evidence="4 5">
    <name type="scientific">[Mycoplasma] anseris</name>
    <dbReference type="NCBI Taxonomy" id="92400"/>
    <lineage>
        <taxon>Bacteria</taxon>
        <taxon>Bacillati</taxon>
        <taxon>Mycoplasmatota</taxon>
        <taxon>Mycoplasmoidales</taxon>
        <taxon>Metamycoplasmataceae</taxon>
        <taxon>Metamycoplasma</taxon>
    </lineage>
</organism>
<dbReference type="UniPathway" id="UPA00138"/>
<keyword evidence="3" id="KW-0324">Glycolysis</keyword>
<comment type="pathway">
    <text evidence="3">Carbohydrate biosynthesis; gluconeogenesis.</text>
</comment>
<gene>
    <name evidence="4" type="ORF">DP065_01555</name>
</gene>
<dbReference type="GO" id="GO:0004807">
    <property type="term" value="F:triose-phosphate isomerase activity"/>
    <property type="evidence" value="ECO:0007669"/>
    <property type="project" value="UniProtKB-EC"/>
</dbReference>
<dbReference type="GO" id="GO:0005829">
    <property type="term" value="C:cytosol"/>
    <property type="evidence" value="ECO:0007669"/>
    <property type="project" value="TreeGrafter"/>
</dbReference>
<keyword evidence="3" id="KW-0312">Gluconeogenesis</keyword>
<dbReference type="GO" id="GO:0046166">
    <property type="term" value="P:glyceraldehyde-3-phosphate biosynthetic process"/>
    <property type="evidence" value="ECO:0007669"/>
    <property type="project" value="TreeGrafter"/>
</dbReference>
<dbReference type="KEGG" id="mane:DP065_01555"/>
<protein>
    <recommendedName>
        <fullName evidence="3">Triosephosphate isomerase</fullName>
        <ecNumber evidence="3">5.3.1.1</ecNumber>
    </recommendedName>
</protein>
<dbReference type="GO" id="GO:0019563">
    <property type="term" value="P:glycerol catabolic process"/>
    <property type="evidence" value="ECO:0007669"/>
    <property type="project" value="TreeGrafter"/>
</dbReference>
<name>A0A2Z4NCZ5_9BACT</name>
<dbReference type="EMBL" id="CP030140">
    <property type="protein sequence ID" value="AWX69438.1"/>
    <property type="molecule type" value="Genomic_DNA"/>
</dbReference>